<evidence type="ECO:0000256" key="1">
    <source>
        <dbReference type="SAM" id="MobiDB-lite"/>
    </source>
</evidence>
<organism evidence="2 3">
    <name type="scientific">Eumeta variegata</name>
    <name type="common">Bagworm moth</name>
    <name type="synonym">Eumeta japonica</name>
    <dbReference type="NCBI Taxonomy" id="151549"/>
    <lineage>
        <taxon>Eukaryota</taxon>
        <taxon>Metazoa</taxon>
        <taxon>Ecdysozoa</taxon>
        <taxon>Arthropoda</taxon>
        <taxon>Hexapoda</taxon>
        <taxon>Insecta</taxon>
        <taxon>Pterygota</taxon>
        <taxon>Neoptera</taxon>
        <taxon>Endopterygota</taxon>
        <taxon>Lepidoptera</taxon>
        <taxon>Glossata</taxon>
        <taxon>Ditrysia</taxon>
        <taxon>Tineoidea</taxon>
        <taxon>Psychidae</taxon>
        <taxon>Oiketicinae</taxon>
        <taxon>Eumeta</taxon>
    </lineage>
</organism>
<protein>
    <submittedName>
        <fullName evidence="2">Uncharacterized protein</fullName>
    </submittedName>
</protein>
<sequence length="117" mass="13079">MDDESCKDDEAVVAAVQDLIGRESEKSGAETDFQGPGRTRDGIKMGNKRRGTGIGLRVGREMVELRFVQTHPTRNLKQNRTEIGIKSESGSELRVKSELESREKLGLKFETEVRLDS</sequence>
<keyword evidence="3" id="KW-1185">Reference proteome</keyword>
<evidence type="ECO:0000313" key="2">
    <source>
        <dbReference type="EMBL" id="GBP69080.1"/>
    </source>
</evidence>
<dbReference type="Proteomes" id="UP000299102">
    <property type="component" value="Unassembled WGS sequence"/>
</dbReference>
<proteinExistence type="predicted"/>
<feature type="compositionally biased region" description="Basic and acidic residues" evidence="1">
    <location>
        <begin position="20"/>
        <end position="29"/>
    </location>
</feature>
<name>A0A4C1Y0P8_EUMVA</name>
<gene>
    <name evidence="2" type="ORF">EVAR_52014_1</name>
</gene>
<evidence type="ECO:0000313" key="3">
    <source>
        <dbReference type="Proteomes" id="UP000299102"/>
    </source>
</evidence>
<feature type="region of interest" description="Disordered" evidence="1">
    <location>
        <begin position="19"/>
        <end position="52"/>
    </location>
</feature>
<dbReference type="EMBL" id="BGZK01001029">
    <property type="protein sequence ID" value="GBP69080.1"/>
    <property type="molecule type" value="Genomic_DNA"/>
</dbReference>
<reference evidence="2 3" key="1">
    <citation type="journal article" date="2019" name="Commun. Biol.">
        <title>The bagworm genome reveals a unique fibroin gene that provides high tensile strength.</title>
        <authorList>
            <person name="Kono N."/>
            <person name="Nakamura H."/>
            <person name="Ohtoshi R."/>
            <person name="Tomita M."/>
            <person name="Numata K."/>
            <person name="Arakawa K."/>
        </authorList>
    </citation>
    <scope>NUCLEOTIDE SEQUENCE [LARGE SCALE GENOMIC DNA]</scope>
</reference>
<comment type="caution">
    <text evidence="2">The sequence shown here is derived from an EMBL/GenBank/DDBJ whole genome shotgun (WGS) entry which is preliminary data.</text>
</comment>
<accession>A0A4C1Y0P8</accession>
<dbReference type="AlphaFoldDB" id="A0A4C1Y0P8"/>